<name>A0A0R1NCK6_9LACO</name>
<evidence type="ECO:0000313" key="2">
    <source>
        <dbReference type="Proteomes" id="UP000051330"/>
    </source>
</evidence>
<dbReference type="AlphaFoldDB" id="A0A0R1NCK6"/>
<keyword evidence="2" id="KW-1185">Reference proteome</keyword>
<organism evidence="1 2">
    <name type="scientific">Schleiferilactobacillus perolens DSM 12744</name>
    <dbReference type="NCBI Taxonomy" id="1423792"/>
    <lineage>
        <taxon>Bacteria</taxon>
        <taxon>Bacillati</taxon>
        <taxon>Bacillota</taxon>
        <taxon>Bacilli</taxon>
        <taxon>Lactobacillales</taxon>
        <taxon>Lactobacillaceae</taxon>
        <taxon>Schleiferilactobacillus</taxon>
    </lineage>
</organism>
<protein>
    <submittedName>
        <fullName evidence="1">Uncharacterized protein</fullName>
    </submittedName>
</protein>
<dbReference type="PATRIC" id="fig|1423792.3.peg.193"/>
<gene>
    <name evidence="1" type="ORF">FD09_GL000189</name>
</gene>
<dbReference type="Proteomes" id="UP000051330">
    <property type="component" value="Unassembled WGS sequence"/>
</dbReference>
<accession>A0A0R1NCK6</accession>
<dbReference type="STRING" id="1423792.FD09_GL000189"/>
<reference evidence="1 2" key="1">
    <citation type="journal article" date="2015" name="Genome Announc.">
        <title>Expanding the biotechnology potential of lactobacilli through comparative genomics of 213 strains and associated genera.</title>
        <authorList>
            <person name="Sun Z."/>
            <person name="Harris H.M."/>
            <person name="McCann A."/>
            <person name="Guo C."/>
            <person name="Argimon S."/>
            <person name="Zhang W."/>
            <person name="Yang X."/>
            <person name="Jeffery I.B."/>
            <person name="Cooney J.C."/>
            <person name="Kagawa T.F."/>
            <person name="Liu W."/>
            <person name="Song Y."/>
            <person name="Salvetti E."/>
            <person name="Wrobel A."/>
            <person name="Rasinkangas P."/>
            <person name="Parkhill J."/>
            <person name="Rea M.C."/>
            <person name="O'Sullivan O."/>
            <person name="Ritari J."/>
            <person name="Douillard F.P."/>
            <person name="Paul Ross R."/>
            <person name="Yang R."/>
            <person name="Briner A.E."/>
            <person name="Felis G.E."/>
            <person name="de Vos W.M."/>
            <person name="Barrangou R."/>
            <person name="Klaenhammer T.R."/>
            <person name="Caufield P.W."/>
            <person name="Cui Y."/>
            <person name="Zhang H."/>
            <person name="O'Toole P.W."/>
        </authorList>
    </citation>
    <scope>NUCLEOTIDE SEQUENCE [LARGE SCALE GENOMIC DNA]</scope>
    <source>
        <strain evidence="1 2">DSM 12744</strain>
    </source>
</reference>
<dbReference type="EMBL" id="AZEC01000001">
    <property type="protein sequence ID" value="KRL14539.1"/>
    <property type="molecule type" value="Genomic_DNA"/>
</dbReference>
<proteinExistence type="predicted"/>
<evidence type="ECO:0000313" key="1">
    <source>
        <dbReference type="EMBL" id="KRL14539.1"/>
    </source>
</evidence>
<comment type="caution">
    <text evidence="1">The sequence shown here is derived from an EMBL/GenBank/DDBJ whole genome shotgun (WGS) entry which is preliminary data.</text>
</comment>
<sequence length="77" mass="8970">MKTMAKDYLQQILTGLEKSDDFESSVFQPKTEKTHPVQVRESTYNTLKKLSFEQGIKIVDLVDIMLQYALDSHEFDK</sequence>